<evidence type="ECO:0000313" key="8">
    <source>
        <dbReference type="EMBL" id="WAL69691.1"/>
    </source>
</evidence>
<evidence type="ECO:0000256" key="3">
    <source>
        <dbReference type="ARBA" id="ARBA00022801"/>
    </source>
</evidence>
<feature type="binding site" evidence="6">
    <location>
        <position position="262"/>
    </location>
    <ligand>
        <name>substrate</name>
    </ligand>
</feature>
<comment type="similarity">
    <text evidence="6">Belongs to the metallo-dependent hydrolases superfamily. Adenosine and AMP deaminases family. Adenine deaminase type 2 subfamily.</text>
</comment>
<name>A0ABY7BFP0_9PSEU</name>
<proteinExistence type="inferred from homology"/>
<reference evidence="8" key="1">
    <citation type="submission" date="2022-11" db="EMBL/GenBank/DDBJ databases">
        <authorList>
            <person name="Mo P."/>
        </authorList>
    </citation>
    <scope>NUCLEOTIDE SEQUENCE</scope>
    <source>
        <strain evidence="8">HUAS 11-8</strain>
    </source>
</reference>
<dbReference type="InterPro" id="IPR028892">
    <property type="entry name" value="ADE"/>
</dbReference>
<dbReference type="Gene3D" id="3.20.20.140">
    <property type="entry name" value="Metal-dependent hydrolases"/>
    <property type="match status" value="1"/>
</dbReference>
<dbReference type="Proteomes" id="UP001163203">
    <property type="component" value="Chromosome"/>
</dbReference>
<evidence type="ECO:0000256" key="6">
    <source>
        <dbReference type="HAMAP-Rule" id="MF_01962"/>
    </source>
</evidence>
<comment type="function">
    <text evidence="6">Catalyzes the hydrolytic deamination of adenine to hypoxanthine. Plays an important role in the purine salvage pathway and in nitrogen catabolism.</text>
</comment>
<keyword evidence="2" id="KW-0479">Metal-binding</keyword>
<dbReference type="CDD" id="cd01320">
    <property type="entry name" value="ADA"/>
    <property type="match status" value="1"/>
</dbReference>
<dbReference type="InterPro" id="IPR001365">
    <property type="entry name" value="A_deaminase_dom"/>
</dbReference>
<evidence type="ECO:0000313" key="9">
    <source>
        <dbReference type="Proteomes" id="UP001163203"/>
    </source>
</evidence>
<gene>
    <name evidence="8" type="ORF">ORV05_13505</name>
</gene>
<feature type="site" description="Important for catalytic activity" evidence="6">
    <location>
        <position position="204"/>
    </location>
</feature>
<keyword evidence="9" id="KW-1185">Reference proteome</keyword>
<evidence type="ECO:0000259" key="7">
    <source>
        <dbReference type="Pfam" id="PF00962"/>
    </source>
</evidence>
<comment type="cofactor">
    <cofactor evidence="1">
        <name>Zn(2+)</name>
        <dbReference type="ChEBI" id="CHEBI:29105"/>
    </cofactor>
</comment>
<keyword evidence="4" id="KW-0862">Zinc</keyword>
<dbReference type="EMBL" id="CP113836">
    <property type="protein sequence ID" value="WAL69691.1"/>
    <property type="molecule type" value="Genomic_DNA"/>
</dbReference>
<feature type="domain" description="Adenosine deaminase" evidence="7">
    <location>
        <begin position="1"/>
        <end position="315"/>
    </location>
</feature>
<keyword evidence="5 6" id="KW-0546">Nucleotide metabolism</keyword>
<sequence length="321" mass="35360">MHLEGSVEPDMMFELAKRNGIDLPWQSPEQLRAAYEFDDLRSFLNLYYQGCGVLQHERDFYDVTSAYLRRARAENVVHAEVFLGPQTFVERGVAVAEVLNGILSAIDEARSDLDMTAGLLVSAQRHRTQRDAFELLDAVQPWAERILGFGLGGAEVGNPPVKFAAFFAECRRQGFHVTAHAGEEGPAAYVREALQTLGVERIDHGTASVDDPTLMAELATQQTPLTVCPISNLKLKVVPSLAAHPLSEMLQAGLRVTVNSDDPSYFGSYVNENFWRCHDEMGLTKNDLVTMARSSFLGSFLPADEAIRHVQSVDTYAAAAG</sequence>
<feature type="active site" description="Proton donor" evidence="6">
    <location>
        <position position="183"/>
    </location>
</feature>
<evidence type="ECO:0000256" key="1">
    <source>
        <dbReference type="ARBA" id="ARBA00001947"/>
    </source>
</evidence>
<protein>
    <recommendedName>
        <fullName evidence="6">Adenine deaminase</fullName>
        <shortName evidence="6">ADE</shortName>
        <ecNumber evidence="6">3.5.4.2</ecNumber>
    </recommendedName>
    <alternativeName>
        <fullName evidence="6">Adenine aminohydrolase</fullName>
        <shortName evidence="6">AAH</shortName>
    </alternativeName>
</protein>
<dbReference type="EC" id="3.5.4.2" evidence="6"/>
<dbReference type="InterPro" id="IPR006330">
    <property type="entry name" value="Ado/ade_deaminase"/>
</dbReference>
<dbReference type="GO" id="GO:0016787">
    <property type="term" value="F:hydrolase activity"/>
    <property type="evidence" value="ECO:0007669"/>
    <property type="project" value="UniProtKB-KW"/>
</dbReference>
<dbReference type="SUPFAM" id="SSF51556">
    <property type="entry name" value="Metallo-dependent hydrolases"/>
    <property type="match status" value="1"/>
</dbReference>
<organism evidence="8 9">
    <name type="scientific">Amycolatopsis cynarae</name>
    <dbReference type="NCBI Taxonomy" id="2995223"/>
    <lineage>
        <taxon>Bacteria</taxon>
        <taxon>Bacillati</taxon>
        <taxon>Actinomycetota</taxon>
        <taxon>Actinomycetes</taxon>
        <taxon>Pseudonocardiales</taxon>
        <taxon>Pseudonocardiaceae</taxon>
        <taxon>Amycolatopsis</taxon>
    </lineage>
</organism>
<dbReference type="NCBIfam" id="TIGR01430">
    <property type="entry name" value="aden_deam"/>
    <property type="match status" value="1"/>
</dbReference>
<evidence type="ECO:0000256" key="2">
    <source>
        <dbReference type="ARBA" id="ARBA00022723"/>
    </source>
</evidence>
<keyword evidence="3 6" id="KW-0378">Hydrolase</keyword>
<dbReference type="HAMAP" id="MF_01962">
    <property type="entry name" value="Adenine_deaminase"/>
    <property type="match status" value="1"/>
</dbReference>
<comment type="caution">
    <text evidence="6">Lacks conserved residue(s) required for the propagation of feature annotation.</text>
</comment>
<dbReference type="PANTHER" id="PTHR43114:SF6">
    <property type="entry name" value="ADENINE DEAMINASE"/>
    <property type="match status" value="1"/>
</dbReference>
<comment type="catalytic activity">
    <reaction evidence="6">
        <text>adenine + H2O + H(+) = hypoxanthine + NH4(+)</text>
        <dbReference type="Rhea" id="RHEA:23688"/>
        <dbReference type="ChEBI" id="CHEBI:15377"/>
        <dbReference type="ChEBI" id="CHEBI:15378"/>
        <dbReference type="ChEBI" id="CHEBI:16708"/>
        <dbReference type="ChEBI" id="CHEBI:17368"/>
        <dbReference type="ChEBI" id="CHEBI:28938"/>
        <dbReference type="EC" id="3.5.4.2"/>
    </reaction>
</comment>
<dbReference type="NCBIfam" id="NF006850">
    <property type="entry name" value="PRK09358.1-6"/>
    <property type="match status" value="1"/>
</dbReference>
<evidence type="ECO:0000256" key="5">
    <source>
        <dbReference type="ARBA" id="ARBA00023080"/>
    </source>
</evidence>
<dbReference type="InterPro" id="IPR032466">
    <property type="entry name" value="Metal_Hydrolase"/>
</dbReference>
<dbReference type="PANTHER" id="PTHR43114">
    <property type="entry name" value="ADENINE DEAMINASE"/>
    <property type="match status" value="1"/>
</dbReference>
<dbReference type="Pfam" id="PF00962">
    <property type="entry name" value="A_deaminase"/>
    <property type="match status" value="1"/>
</dbReference>
<evidence type="ECO:0000256" key="4">
    <source>
        <dbReference type="ARBA" id="ARBA00022833"/>
    </source>
</evidence>
<accession>A0ABY7BFP0</accession>